<evidence type="ECO:0000313" key="16">
    <source>
        <dbReference type="EMBL" id="RFN51742.1"/>
    </source>
</evidence>
<sequence>MAYTQDSNGGSSKMDKPICQIITPVGMLGYGFDEKLTYHELTCLDPNIPTAIILDSGSTDSGPQKLALGSMTSPRSSYVKDLSKLLKLVHIFHVPLIFASAGGDGTDEHVREMEEIIKEITEEVGNSDYSFNTISLFSNINKDIILERFKQGRLTGCGSCVPPASEEEIQSSLRVVAQMGYEPFLDAMNANPNFDITIGGRAYDPSPYAAYCVHQLMRQTGITDEQLHSSLGGFLHMGKILECGGQCSTPKSHGAVATVYASGLFDVRPLAPDSVCTPLSVAAHTLYENTRPDVLRGPGGSIHLDNSHYEQLSDGRTVRLEAARIVGYRSMFMGSVKDYILISQIDKVLARVKLYVAQQHPEITSHWKLDFHVYGKGQFPGQLFIVAEALASTQQLANSIASKARVGMIHAPYPGQKATAGNFGFGIGGLMELELGPCAEFSLYHLMELEGGEQRVFPVDGRLEGPLLRGTVSRSGKGSKPRPRNLPQRADMTPLTQGVEHIASTPSQPITNPQTLSDLCRVLRSKNAGPYEITIDAIFSSKEIYDTIKTSGLLSTSNVAKAIGVAEEDIIWIGFFDPAIALKVTIPRVRMGVKKSAGGFMESDIHGSQEHMGLASMRLPDMVLSDRQTSIILNMAIPQRRTPPIEDLRQFYVGKNIHDVPKPAVILDKAKINRHCQSMLKAVDTLGLGFRAHVKTHKTIEVARLQFGQGSGGVKLIVSTIAEIDHLLPLFKEYKAAGRRLDILYGLPLPRSQIPRLAALGTELGPGSISVLIDHPSQLQSVKDFSQHAEFPARVFLKVDTGYHRAGLPPSYMNKNGLIESLAELEANGEAELLGLYSHSSLSYADSTPEQAMGNLEGEIQGCLEAVNAQAHLFAKEKELIISVGASPQVTAVENLVTSQGDLSPAAASLRKAIETVTTGKPGGLKTKLELHAGVYSILDMQQVSTNSRRHLGSAEDEIAIAVIAEVCSVYNDKERAQPEALVAVGTLGLGREPCAAYPGWGVVSQVSGTRRLIVDRVSQEHSILAWEHGKGEDTSDFPPVPLEVGQNVVVFPNHACVTGALYGWYLVVDSEEGDGSKIVDVWVRASGW</sequence>
<dbReference type="EC" id="4.3.1.18" evidence="11"/>
<keyword evidence="5" id="KW-0479">Metal-binding</keyword>
<evidence type="ECO:0000256" key="4">
    <source>
        <dbReference type="ARBA" id="ARBA00022575"/>
    </source>
</evidence>
<comment type="cofactor">
    <cofactor evidence="2">
        <name>Zn(2+)</name>
        <dbReference type="ChEBI" id="CHEBI:29105"/>
    </cofactor>
</comment>
<comment type="similarity">
    <text evidence="3">Belongs to the DSD1 family.</text>
</comment>
<dbReference type="InterPro" id="IPR001608">
    <property type="entry name" value="Ala_racemase_N"/>
</dbReference>
<dbReference type="InterPro" id="IPR029066">
    <property type="entry name" value="PLP-binding_barrel"/>
</dbReference>
<comment type="cofactor">
    <cofactor evidence="1">
        <name>pyridoxal 5'-phosphate</name>
        <dbReference type="ChEBI" id="CHEBI:597326"/>
    </cofactor>
</comment>
<dbReference type="STRING" id="2594813.A0A395MV37"/>
<keyword evidence="17" id="KW-1185">Reference proteome</keyword>
<dbReference type="SUPFAM" id="SSF51419">
    <property type="entry name" value="PLP-binding barrel"/>
    <property type="match status" value="1"/>
</dbReference>
<dbReference type="GO" id="GO:0046872">
    <property type="term" value="F:metal ion binding"/>
    <property type="evidence" value="ECO:0007669"/>
    <property type="project" value="UniProtKB-KW"/>
</dbReference>
<evidence type="ECO:0000313" key="17">
    <source>
        <dbReference type="Proteomes" id="UP000265631"/>
    </source>
</evidence>
<dbReference type="PANTHER" id="PTHR28004">
    <property type="entry name" value="ZGC:162816-RELATED"/>
    <property type="match status" value="1"/>
</dbReference>
<dbReference type="InterPro" id="IPR026956">
    <property type="entry name" value="D-ser_dehydrat-like_dom"/>
</dbReference>
<keyword evidence="7" id="KW-0663">Pyridoxal phosphate</keyword>
<evidence type="ECO:0000256" key="1">
    <source>
        <dbReference type="ARBA" id="ARBA00001933"/>
    </source>
</evidence>
<dbReference type="InterPro" id="IPR010839">
    <property type="entry name" value="AtuA_N"/>
</dbReference>
<dbReference type="Gene3D" id="3.20.20.10">
    <property type="entry name" value="Alanine racemase"/>
    <property type="match status" value="1"/>
</dbReference>
<evidence type="ECO:0000256" key="3">
    <source>
        <dbReference type="ARBA" id="ARBA00005323"/>
    </source>
</evidence>
<organism evidence="16 17">
    <name type="scientific">Fusarium flagelliforme</name>
    <dbReference type="NCBI Taxonomy" id="2675880"/>
    <lineage>
        <taxon>Eukaryota</taxon>
        <taxon>Fungi</taxon>
        <taxon>Dikarya</taxon>
        <taxon>Ascomycota</taxon>
        <taxon>Pezizomycotina</taxon>
        <taxon>Sordariomycetes</taxon>
        <taxon>Hypocreomycetidae</taxon>
        <taxon>Hypocreales</taxon>
        <taxon>Nectriaceae</taxon>
        <taxon>Fusarium</taxon>
        <taxon>Fusarium incarnatum-equiseti species complex</taxon>
    </lineage>
</organism>
<dbReference type="SMART" id="SM01119">
    <property type="entry name" value="D-ser_dehydrat"/>
    <property type="match status" value="1"/>
</dbReference>
<feature type="region of interest" description="Disordered" evidence="14">
    <location>
        <begin position="468"/>
        <end position="491"/>
    </location>
</feature>
<protein>
    <recommendedName>
        <fullName evidence="12">D-serine dehydratase</fullName>
        <ecNumber evidence="11">4.3.1.18</ecNumber>
    </recommendedName>
    <alternativeName>
        <fullName evidence="13">D-serine deaminase</fullName>
    </alternativeName>
</protein>
<dbReference type="InterPro" id="IPR042208">
    <property type="entry name" value="D-ser_dehydrat-like_sf"/>
</dbReference>
<dbReference type="Pfam" id="PF14330">
    <property type="entry name" value="DUF4387"/>
    <property type="match status" value="1"/>
</dbReference>
<comment type="function">
    <text evidence="10">Catalyzes the conversion of D-serine to pyruvate and ammonia. May play a role in D-serine detoxification.</text>
</comment>
<feature type="domain" description="D-serine dehydratase-like" evidence="15">
    <location>
        <begin position="960"/>
        <end position="1070"/>
    </location>
</feature>
<evidence type="ECO:0000256" key="2">
    <source>
        <dbReference type="ARBA" id="ARBA00001947"/>
    </source>
</evidence>
<dbReference type="GO" id="GO:0036088">
    <property type="term" value="P:D-serine catabolic process"/>
    <property type="evidence" value="ECO:0007669"/>
    <property type="project" value="TreeGrafter"/>
</dbReference>
<gene>
    <name evidence="16" type="ORF">FIE12Z_3945</name>
</gene>
<keyword evidence="6" id="KW-0862">Zinc</keyword>
<evidence type="ECO:0000256" key="11">
    <source>
        <dbReference type="ARBA" id="ARBA00066349"/>
    </source>
</evidence>
<comment type="caution">
    <text evidence="16">The sequence shown here is derived from an EMBL/GenBank/DDBJ whole genome shotgun (WGS) entry which is preliminary data.</text>
</comment>
<dbReference type="AlphaFoldDB" id="A0A395MV37"/>
<dbReference type="Proteomes" id="UP000265631">
    <property type="component" value="Unassembled WGS sequence"/>
</dbReference>
<evidence type="ECO:0000256" key="6">
    <source>
        <dbReference type="ARBA" id="ARBA00022833"/>
    </source>
</evidence>
<evidence type="ECO:0000256" key="10">
    <source>
        <dbReference type="ARBA" id="ARBA00055764"/>
    </source>
</evidence>
<dbReference type="InterPro" id="IPR025496">
    <property type="entry name" value="DUF4387"/>
</dbReference>
<evidence type="ECO:0000256" key="7">
    <source>
        <dbReference type="ARBA" id="ARBA00022898"/>
    </source>
</evidence>
<evidence type="ECO:0000256" key="9">
    <source>
        <dbReference type="ARBA" id="ARBA00051198"/>
    </source>
</evidence>
<dbReference type="Pfam" id="PF14031">
    <property type="entry name" value="D-ser_dehydrat"/>
    <property type="match status" value="1"/>
</dbReference>
<comment type="catalytic activity">
    <reaction evidence="9">
        <text>D-serine = pyruvate + NH4(+)</text>
        <dbReference type="Rhea" id="RHEA:13977"/>
        <dbReference type="ChEBI" id="CHEBI:15361"/>
        <dbReference type="ChEBI" id="CHEBI:28938"/>
        <dbReference type="ChEBI" id="CHEBI:35247"/>
        <dbReference type="EC" id="4.3.1.18"/>
    </reaction>
    <physiologicalReaction direction="left-to-right" evidence="9">
        <dbReference type="Rhea" id="RHEA:13978"/>
    </physiologicalReaction>
</comment>
<dbReference type="Pfam" id="PF07287">
    <property type="entry name" value="AtuA"/>
    <property type="match status" value="1"/>
</dbReference>
<dbReference type="GO" id="GO:0008721">
    <property type="term" value="F:D-serine ammonia-lyase activity"/>
    <property type="evidence" value="ECO:0007669"/>
    <property type="project" value="UniProtKB-EC"/>
</dbReference>
<name>A0A395MV37_9HYPO</name>
<dbReference type="PANTHER" id="PTHR28004:SF2">
    <property type="entry name" value="D-SERINE DEHYDRATASE"/>
    <property type="match status" value="1"/>
</dbReference>
<evidence type="ECO:0000259" key="15">
    <source>
        <dbReference type="SMART" id="SM01119"/>
    </source>
</evidence>
<reference evidence="16 17" key="1">
    <citation type="journal article" date="2018" name="PLoS Pathog.">
        <title>Evolution of structural diversity of trichothecenes, a family of toxins produced by plant pathogenic and entomopathogenic fungi.</title>
        <authorList>
            <person name="Proctor R.H."/>
            <person name="McCormick S.P."/>
            <person name="Kim H.S."/>
            <person name="Cardoza R.E."/>
            <person name="Stanley A.M."/>
            <person name="Lindo L."/>
            <person name="Kelly A."/>
            <person name="Brown D.W."/>
            <person name="Lee T."/>
            <person name="Vaughan M.M."/>
            <person name="Alexander N.J."/>
            <person name="Busman M."/>
            <person name="Gutierrez S."/>
        </authorList>
    </citation>
    <scope>NUCLEOTIDE SEQUENCE [LARGE SCALE GENOMIC DNA]</scope>
    <source>
        <strain evidence="16 17">NRRL 13405</strain>
    </source>
</reference>
<dbReference type="GO" id="GO:0009636">
    <property type="term" value="P:response to toxic substance"/>
    <property type="evidence" value="ECO:0007669"/>
    <property type="project" value="UniProtKB-KW"/>
</dbReference>
<dbReference type="FunFam" id="3.20.20.10:FF:000016">
    <property type="entry name" value="D-serine dehydratase"/>
    <property type="match status" value="1"/>
</dbReference>
<dbReference type="Gene3D" id="2.40.37.20">
    <property type="entry name" value="D-serine dehydratase-like domain"/>
    <property type="match status" value="1"/>
</dbReference>
<evidence type="ECO:0000256" key="5">
    <source>
        <dbReference type="ARBA" id="ARBA00022723"/>
    </source>
</evidence>
<dbReference type="EMBL" id="PXXK01000092">
    <property type="protein sequence ID" value="RFN51742.1"/>
    <property type="molecule type" value="Genomic_DNA"/>
</dbReference>
<evidence type="ECO:0000256" key="13">
    <source>
        <dbReference type="ARBA" id="ARBA00075219"/>
    </source>
</evidence>
<evidence type="ECO:0000256" key="8">
    <source>
        <dbReference type="ARBA" id="ARBA00023239"/>
    </source>
</evidence>
<keyword evidence="4" id="KW-0216">Detoxification</keyword>
<accession>A0A395MV37</accession>
<keyword evidence="8" id="KW-0456">Lyase</keyword>
<evidence type="ECO:0000256" key="14">
    <source>
        <dbReference type="SAM" id="MobiDB-lite"/>
    </source>
</evidence>
<proteinExistence type="inferred from homology"/>
<dbReference type="Pfam" id="PF01168">
    <property type="entry name" value="Ala_racemase_N"/>
    <property type="match status" value="1"/>
</dbReference>
<evidence type="ECO:0000256" key="12">
    <source>
        <dbReference type="ARBA" id="ARBA00069616"/>
    </source>
</evidence>
<dbReference type="InterPro" id="IPR051466">
    <property type="entry name" value="D-amino_acid_metab_enzyme"/>
</dbReference>